<name>A0A815QW90_ADIRI</name>
<evidence type="ECO:0000313" key="2">
    <source>
        <dbReference type="EMBL" id="CAF1469173.1"/>
    </source>
</evidence>
<feature type="domain" description="Cyclic nucleotide-binding" evidence="1">
    <location>
        <begin position="35"/>
        <end position="128"/>
    </location>
</feature>
<dbReference type="InterPro" id="IPR014710">
    <property type="entry name" value="RmlC-like_jellyroll"/>
</dbReference>
<dbReference type="PANTHER" id="PTHR23011">
    <property type="entry name" value="CYCLIC NUCLEOTIDE-BINDING DOMAIN CONTAINING PROTEIN"/>
    <property type="match status" value="1"/>
</dbReference>
<dbReference type="EMBL" id="CAJNOJ010000500">
    <property type="protein sequence ID" value="CAF1469173.1"/>
    <property type="molecule type" value="Genomic_DNA"/>
</dbReference>
<dbReference type="OrthoDB" id="417078at2759"/>
<dbReference type="PANTHER" id="PTHR23011:SF28">
    <property type="entry name" value="CYCLIC NUCLEOTIDE-BINDING DOMAIN CONTAINING PROTEIN"/>
    <property type="match status" value="1"/>
</dbReference>
<dbReference type="AlphaFoldDB" id="A0A815QW90"/>
<dbReference type="Gene3D" id="2.60.120.10">
    <property type="entry name" value="Jelly Rolls"/>
    <property type="match status" value="1"/>
</dbReference>
<dbReference type="InterPro" id="IPR018490">
    <property type="entry name" value="cNMP-bd_dom_sf"/>
</dbReference>
<proteinExistence type="predicted"/>
<dbReference type="SUPFAM" id="SSF51206">
    <property type="entry name" value="cAMP-binding domain-like"/>
    <property type="match status" value="1"/>
</dbReference>
<sequence>MKGSDRRNTASMKSTEGPGTGRFRAGLFDLGCVKRISENAEMTRYYEGEIIQRQNEISHSFYVVLKGQVRCYSHSNGSYVQIAVLKCGDFFGGKGLFDNSPNVTTIEAEDEVQCLIISRELFDKELRPIINQLQQANHLYDLFKNQF</sequence>
<evidence type="ECO:0000259" key="1">
    <source>
        <dbReference type="PROSITE" id="PS50042"/>
    </source>
</evidence>
<dbReference type="SMART" id="SM00100">
    <property type="entry name" value="cNMP"/>
    <property type="match status" value="1"/>
</dbReference>
<dbReference type="Pfam" id="PF00027">
    <property type="entry name" value="cNMP_binding"/>
    <property type="match status" value="1"/>
</dbReference>
<dbReference type="Proteomes" id="UP000663852">
    <property type="component" value="Unassembled WGS sequence"/>
</dbReference>
<dbReference type="InterPro" id="IPR000595">
    <property type="entry name" value="cNMP-bd_dom"/>
</dbReference>
<comment type="caution">
    <text evidence="2">The sequence shown here is derived from an EMBL/GenBank/DDBJ whole genome shotgun (WGS) entry which is preliminary data.</text>
</comment>
<organism evidence="2 3">
    <name type="scientific">Adineta ricciae</name>
    <name type="common">Rotifer</name>
    <dbReference type="NCBI Taxonomy" id="249248"/>
    <lineage>
        <taxon>Eukaryota</taxon>
        <taxon>Metazoa</taxon>
        <taxon>Spiralia</taxon>
        <taxon>Gnathifera</taxon>
        <taxon>Rotifera</taxon>
        <taxon>Eurotatoria</taxon>
        <taxon>Bdelloidea</taxon>
        <taxon>Adinetida</taxon>
        <taxon>Adinetidae</taxon>
        <taxon>Adineta</taxon>
    </lineage>
</organism>
<gene>
    <name evidence="2" type="ORF">EDS130_LOCUS40675</name>
</gene>
<dbReference type="CDD" id="cd00038">
    <property type="entry name" value="CAP_ED"/>
    <property type="match status" value="1"/>
</dbReference>
<accession>A0A815QW90</accession>
<dbReference type="PROSITE" id="PS50042">
    <property type="entry name" value="CNMP_BINDING_3"/>
    <property type="match status" value="1"/>
</dbReference>
<evidence type="ECO:0000313" key="3">
    <source>
        <dbReference type="Proteomes" id="UP000663852"/>
    </source>
</evidence>
<protein>
    <recommendedName>
        <fullName evidence="1">Cyclic nucleotide-binding domain-containing protein</fullName>
    </recommendedName>
</protein>
<reference evidence="2" key="1">
    <citation type="submission" date="2021-02" db="EMBL/GenBank/DDBJ databases">
        <authorList>
            <person name="Nowell W R."/>
        </authorList>
    </citation>
    <scope>NUCLEOTIDE SEQUENCE</scope>
</reference>